<dbReference type="RefSeq" id="WP_321560792.1">
    <property type="nucleotide sequence ID" value="NZ_CP139558.1"/>
</dbReference>
<evidence type="ECO:0000313" key="3">
    <source>
        <dbReference type="Proteomes" id="UP001324380"/>
    </source>
</evidence>
<dbReference type="PANTHER" id="PTHR33546">
    <property type="entry name" value="LARGE, MULTIFUNCTIONAL SECRETED PROTEIN-RELATED"/>
    <property type="match status" value="1"/>
</dbReference>
<dbReference type="Pfam" id="PF22807">
    <property type="entry name" value="TrAA12"/>
    <property type="match status" value="2"/>
</dbReference>
<dbReference type="Proteomes" id="UP001324380">
    <property type="component" value="Chromosome"/>
</dbReference>
<evidence type="ECO:0000259" key="1">
    <source>
        <dbReference type="Pfam" id="PF22807"/>
    </source>
</evidence>
<feature type="domain" description="Pyrroloquinoline quinone-dependent pyranose dehydrogenase beta-propeller" evidence="1">
    <location>
        <begin position="338"/>
        <end position="452"/>
    </location>
</feature>
<keyword evidence="3" id="KW-1185">Reference proteome</keyword>
<reference evidence="2 3" key="1">
    <citation type="submission" date="2023-11" db="EMBL/GenBank/DDBJ databases">
        <title>Analysis of the Genomes of Mucilaginibacter gossypii cycad 4 and M. sabulilitoris SNA2: microbes with the potential for plant growth promotion.</title>
        <authorList>
            <person name="Hirsch A.M."/>
            <person name="Humm E."/>
            <person name="Rubbi M."/>
            <person name="Del Vecchio G."/>
            <person name="Ha S.M."/>
            <person name="Pellegrini M."/>
            <person name="Gunsalus R.P."/>
        </authorList>
    </citation>
    <scope>NUCLEOTIDE SEQUENCE [LARGE SCALE GENOMIC DNA]</scope>
    <source>
        <strain evidence="2 3">SNA2</strain>
    </source>
</reference>
<dbReference type="InterPro" id="IPR011042">
    <property type="entry name" value="6-blade_b-propeller_TolB-like"/>
</dbReference>
<protein>
    <submittedName>
        <fullName evidence="2">PQQ-dependent sugar dehydrogenase</fullName>
    </submittedName>
</protein>
<dbReference type="InterPro" id="IPR054539">
    <property type="entry name" value="Beta-prop_PDH"/>
</dbReference>
<evidence type="ECO:0000313" key="2">
    <source>
        <dbReference type="EMBL" id="WPU91626.1"/>
    </source>
</evidence>
<gene>
    <name evidence="2" type="ORF">SNE25_20115</name>
</gene>
<dbReference type="InterPro" id="IPR011041">
    <property type="entry name" value="Quinoprot_gluc/sorb_DH_b-prop"/>
</dbReference>
<organism evidence="2 3">
    <name type="scientific">Mucilaginibacter sabulilitoris</name>
    <dbReference type="NCBI Taxonomy" id="1173583"/>
    <lineage>
        <taxon>Bacteria</taxon>
        <taxon>Pseudomonadati</taxon>
        <taxon>Bacteroidota</taxon>
        <taxon>Sphingobacteriia</taxon>
        <taxon>Sphingobacteriales</taxon>
        <taxon>Sphingobacteriaceae</taxon>
        <taxon>Mucilaginibacter</taxon>
    </lineage>
</organism>
<dbReference type="PANTHER" id="PTHR33546:SF1">
    <property type="entry name" value="LARGE, MULTIFUNCTIONAL SECRETED PROTEIN"/>
    <property type="match status" value="1"/>
</dbReference>
<dbReference type="EMBL" id="CP139558">
    <property type="protein sequence ID" value="WPU91626.1"/>
    <property type="molecule type" value="Genomic_DNA"/>
</dbReference>
<proteinExistence type="predicted"/>
<name>A0ABZ0TGB1_9SPHI</name>
<dbReference type="SUPFAM" id="SSF50952">
    <property type="entry name" value="Soluble quinoprotein glucose dehydrogenase"/>
    <property type="match status" value="1"/>
</dbReference>
<accession>A0ABZ0TGB1</accession>
<feature type="domain" description="Pyrroloquinoline quinone-dependent pyranose dehydrogenase beta-propeller" evidence="1">
    <location>
        <begin position="74"/>
        <end position="304"/>
    </location>
</feature>
<dbReference type="Gene3D" id="2.120.10.30">
    <property type="entry name" value="TolB, C-terminal domain"/>
    <property type="match status" value="1"/>
</dbReference>
<sequence>MTDLFGTFADEGPGKIFRVNAEQLFCNKISMNKKLINLTFSLSITVLLASFLGCSHDDKTKEKKRTAAHQTNLKLPPGFAATIIADSLGALRHLVVNEQGDIYVKLNALKDGKGIYFLSDTDHDGLIDKKTGFGDYPGTGIKIKENLLYSASNTGVYRYRLDKKGEVISPDKPEVIVQGLVDRHRDNSKSIAIDDQNNLFVTVGSYSDNCRIAGSGKGMPGCPILDSAAGIWKFKADKPGQTYRDGVHYARGIKNAVGIDWNSNTGALYCMQHGRGQFDDQFPQYYTPEQSADLPAETMYELHQGSDAGWPFVYYDPVQKKNILAPEYGGNGKKGGDKKFQDPLVAFPAHLGPNDLLFYTGNMFPERYQNGAFIVFHGQSHQLHKGYFVAFVRFRNGRPSGNWEIFADNFAGEDLQKPVKAFEYRPIGLAQGPDGSLYVSDDLKGSIFKITYNKKNNRH</sequence>